<evidence type="ECO:0008006" key="4">
    <source>
        <dbReference type="Google" id="ProtNLM"/>
    </source>
</evidence>
<comment type="caution">
    <text evidence="2">The sequence shown here is derived from an EMBL/GenBank/DDBJ whole genome shotgun (WGS) entry which is preliminary data.</text>
</comment>
<organism evidence="2 3">
    <name type="scientific">Enterococcus cecorum</name>
    <dbReference type="NCBI Taxonomy" id="44008"/>
    <lineage>
        <taxon>Bacteria</taxon>
        <taxon>Bacillati</taxon>
        <taxon>Bacillota</taxon>
        <taxon>Bacilli</taxon>
        <taxon>Lactobacillales</taxon>
        <taxon>Enterococcaceae</taxon>
        <taxon>Enterococcus</taxon>
    </lineage>
</organism>
<protein>
    <recommendedName>
        <fullName evidence="4">SipW-cognate class signal peptide</fullName>
    </recommendedName>
</protein>
<proteinExistence type="predicted"/>
<accession>A0A1Y4QWY0</accession>
<keyword evidence="1" id="KW-1133">Transmembrane helix</keyword>
<evidence type="ECO:0000313" key="2">
    <source>
        <dbReference type="EMBL" id="OUQ09809.1"/>
    </source>
</evidence>
<keyword evidence="1" id="KW-0812">Transmembrane</keyword>
<reference evidence="3" key="1">
    <citation type="submission" date="2017-04" db="EMBL/GenBank/DDBJ databases">
        <title>Function of individual gut microbiota members based on whole genome sequencing of pure cultures obtained from chicken caecum.</title>
        <authorList>
            <person name="Medvecky M."/>
            <person name="Cejkova D."/>
            <person name="Polansky O."/>
            <person name="Karasova D."/>
            <person name="Kubasova T."/>
            <person name="Cizek A."/>
            <person name="Rychlik I."/>
        </authorList>
    </citation>
    <scope>NUCLEOTIDE SEQUENCE [LARGE SCALE GENOMIC DNA]</scope>
    <source>
        <strain evidence="3">An144</strain>
    </source>
</reference>
<gene>
    <name evidence="2" type="ORF">B5E88_08580</name>
</gene>
<keyword evidence="1" id="KW-0472">Membrane</keyword>
<dbReference type="EMBL" id="NFLC01000016">
    <property type="protein sequence ID" value="OUQ09809.1"/>
    <property type="molecule type" value="Genomic_DNA"/>
</dbReference>
<dbReference type="AlphaFoldDB" id="A0A1Y4QWY0"/>
<dbReference type="Proteomes" id="UP000196074">
    <property type="component" value="Unassembled WGS sequence"/>
</dbReference>
<feature type="transmembrane region" description="Helical" evidence="1">
    <location>
        <begin position="12"/>
        <end position="36"/>
    </location>
</feature>
<sequence length="252" mass="27413">MNIKQKILQKPAKAAVSIGAVLVLGTSMAIGTYAYFTANQKAHTNLTLSKGTVALSDATGDTWSYYGNQVDFSTIDFNATDYLDQTMINPDLSNGSNTIGTTPSKLFTGNSFSQVVPGDTFAKTVKVTYKGTNNAEVAIKFVPGQSQSWTDLANFYNLKVDYQINSGDKAVLVDNQSSNTEAVTKLTSETGLKIGQVLKQEDVVQIHFYAQLKANDYNVQAANKIMNFASVDDAFEIHVQNKLYPKTSTVNE</sequence>
<evidence type="ECO:0000313" key="3">
    <source>
        <dbReference type="Proteomes" id="UP000196074"/>
    </source>
</evidence>
<dbReference type="RefSeq" id="WP_087215428.1">
    <property type="nucleotide sequence ID" value="NZ_AP035890.1"/>
</dbReference>
<name>A0A1Y4QWY0_9ENTE</name>
<evidence type="ECO:0000256" key="1">
    <source>
        <dbReference type="SAM" id="Phobius"/>
    </source>
</evidence>